<name>A0A5D2MQR1_GOSTO</name>
<dbReference type="Proteomes" id="UP000322667">
    <property type="component" value="Chromosome A12"/>
</dbReference>
<gene>
    <name evidence="1" type="ORF">ES332_A12G001600v1</name>
</gene>
<organism evidence="1 2">
    <name type="scientific">Gossypium tomentosum</name>
    <name type="common">Hawaiian cotton</name>
    <name type="synonym">Gossypium sandvicense</name>
    <dbReference type="NCBI Taxonomy" id="34277"/>
    <lineage>
        <taxon>Eukaryota</taxon>
        <taxon>Viridiplantae</taxon>
        <taxon>Streptophyta</taxon>
        <taxon>Embryophyta</taxon>
        <taxon>Tracheophyta</taxon>
        <taxon>Spermatophyta</taxon>
        <taxon>Magnoliopsida</taxon>
        <taxon>eudicotyledons</taxon>
        <taxon>Gunneridae</taxon>
        <taxon>Pentapetalae</taxon>
        <taxon>rosids</taxon>
        <taxon>malvids</taxon>
        <taxon>Malvales</taxon>
        <taxon>Malvaceae</taxon>
        <taxon>Malvoideae</taxon>
        <taxon>Gossypium</taxon>
    </lineage>
</organism>
<evidence type="ECO:0000313" key="2">
    <source>
        <dbReference type="Proteomes" id="UP000322667"/>
    </source>
</evidence>
<keyword evidence="2" id="KW-1185">Reference proteome</keyword>
<dbReference type="EMBL" id="CM017621">
    <property type="protein sequence ID" value="TYH93856.1"/>
    <property type="molecule type" value="Genomic_DNA"/>
</dbReference>
<dbReference type="AlphaFoldDB" id="A0A5D2MQR1"/>
<accession>A0A5D2MQR1</accession>
<evidence type="ECO:0000313" key="1">
    <source>
        <dbReference type="EMBL" id="TYH93856.1"/>
    </source>
</evidence>
<reference evidence="1 2" key="1">
    <citation type="submission" date="2019-07" db="EMBL/GenBank/DDBJ databases">
        <title>WGS assembly of Gossypium tomentosum.</title>
        <authorList>
            <person name="Chen Z.J."/>
            <person name="Sreedasyam A."/>
            <person name="Ando A."/>
            <person name="Song Q."/>
            <person name="De L."/>
            <person name="Hulse-Kemp A."/>
            <person name="Ding M."/>
            <person name="Ye W."/>
            <person name="Kirkbride R."/>
            <person name="Jenkins J."/>
            <person name="Plott C."/>
            <person name="Lovell J."/>
            <person name="Lin Y.-M."/>
            <person name="Vaughn R."/>
            <person name="Liu B."/>
            <person name="Li W."/>
            <person name="Simpson S."/>
            <person name="Scheffler B."/>
            <person name="Saski C."/>
            <person name="Grover C."/>
            <person name="Hu G."/>
            <person name="Conover J."/>
            <person name="Carlson J."/>
            <person name="Shu S."/>
            <person name="Boston L."/>
            <person name="Williams M."/>
            <person name="Peterson D."/>
            <person name="Mcgee K."/>
            <person name="Jones D."/>
            <person name="Wendel J."/>
            <person name="Stelly D."/>
            <person name="Grimwood J."/>
            <person name="Schmutz J."/>
        </authorList>
    </citation>
    <scope>NUCLEOTIDE SEQUENCE [LARGE SCALE GENOMIC DNA]</scope>
    <source>
        <strain evidence="1">7179.01</strain>
    </source>
</reference>
<proteinExistence type="predicted"/>
<sequence>MLVDKGKENLKFLRVKAFVNLFSKPDLNILSSLHANH</sequence>
<protein>
    <submittedName>
        <fullName evidence="1">Uncharacterized protein</fullName>
    </submittedName>
</protein>